<evidence type="ECO:0000313" key="1">
    <source>
        <dbReference type="EMBL" id="JAH04921.1"/>
    </source>
</evidence>
<name>A0A0E9PJW5_ANGAN</name>
<dbReference type="EMBL" id="GBXM01103656">
    <property type="protein sequence ID" value="JAH04921.1"/>
    <property type="molecule type" value="Transcribed_RNA"/>
</dbReference>
<reference evidence="1" key="1">
    <citation type="submission" date="2014-11" db="EMBL/GenBank/DDBJ databases">
        <authorList>
            <person name="Amaro Gonzalez C."/>
        </authorList>
    </citation>
    <scope>NUCLEOTIDE SEQUENCE</scope>
</reference>
<accession>A0A0E9PJW5</accession>
<dbReference type="AlphaFoldDB" id="A0A0E9PJW5"/>
<reference evidence="1" key="2">
    <citation type="journal article" date="2015" name="Fish Shellfish Immunol.">
        <title>Early steps in the European eel (Anguilla anguilla)-Vibrio vulnificus interaction in the gills: Role of the RtxA13 toxin.</title>
        <authorList>
            <person name="Callol A."/>
            <person name="Pajuelo D."/>
            <person name="Ebbesson L."/>
            <person name="Teles M."/>
            <person name="MacKenzie S."/>
            <person name="Amaro C."/>
        </authorList>
    </citation>
    <scope>NUCLEOTIDE SEQUENCE</scope>
</reference>
<organism evidence="1">
    <name type="scientific">Anguilla anguilla</name>
    <name type="common">European freshwater eel</name>
    <name type="synonym">Muraena anguilla</name>
    <dbReference type="NCBI Taxonomy" id="7936"/>
    <lineage>
        <taxon>Eukaryota</taxon>
        <taxon>Metazoa</taxon>
        <taxon>Chordata</taxon>
        <taxon>Craniata</taxon>
        <taxon>Vertebrata</taxon>
        <taxon>Euteleostomi</taxon>
        <taxon>Actinopterygii</taxon>
        <taxon>Neopterygii</taxon>
        <taxon>Teleostei</taxon>
        <taxon>Anguilliformes</taxon>
        <taxon>Anguillidae</taxon>
        <taxon>Anguilla</taxon>
    </lineage>
</organism>
<protein>
    <submittedName>
        <fullName evidence="1">Uncharacterized protein</fullName>
    </submittedName>
</protein>
<sequence>MTAHTETSNVKAVGQAWTYGKGLYLLSHSGALQVIYFLNMFLCCTSSSGQSS</sequence>
<proteinExistence type="predicted"/>